<dbReference type="PRINTS" id="PR00598">
    <property type="entry name" value="HTHMARR"/>
</dbReference>
<dbReference type="SUPFAM" id="SSF46785">
    <property type="entry name" value="Winged helix' DNA-binding domain"/>
    <property type="match status" value="1"/>
</dbReference>
<evidence type="ECO:0000313" key="5">
    <source>
        <dbReference type="EMBL" id="OUM20592.1"/>
    </source>
</evidence>
<dbReference type="EMBL" id="NHOC01000005">
    <property type="protein sequence ID" value="OUM20592.1"/>
    <property type="molecule type" value="Genomic_DNA"/>
</dbReference>
<protein>
    <recommendedName>
        <fullName evidence="4">HTH marR-type domain-containing protein</fullName>
    </recommendedName>
</protein>
<dbReference type="GO" id="GO:0003700">
    <property type="term" value="F:DNA-binding transcription factor activity"/>
    <property type="evidence" value="ECO:0007669"/>
    <property type="project" value="InterPro"/>
</dbReference>
<organism evidence="5 6">
    <name type="scientific">Butyricicoccus porcorum</name>
    <dbReference type="NCBI Taxonomy" id="1945634"/>
    <lineage>
        <taxon>Bacteria</taxon>
        <taxon>Bacillati</taxon>
        <taxon>Bacillota</taxon>
        <taxon>Clostridia</taxon>
        <taxon>Eubacteriales</taxon>
        <taxon>Butyricicoccaceae</taxon>
        <taxon>Butyricicoccus</taxon>
    </lineage>
</organism>
<dbReference type="InterPro" id="IPR000835">
    <property type="entry name" value="HTH_MarR-typ"/>
</dbReference>
<evidence type="ECO:0000256" key="2">
    <source>
        <dbReference type="ARBA" id="ARBA00023125"/>
    </source>
</evidence>
<evidence type="ECO:0000256" key="1">
    <source>
        <dbReference type="ARBA" id="ARBA00023015"/>
    </source>
</evidence>
<comment type="caution">
    <text evidence="5">The sequence shown here is derived from an EMBL/GenBank/DDBJ whole genome shotgun (WGS) entry which is preliminary data.</text>
</comment>
<dbReference type="Proteomes" id="UP000194903">
    <property type="component" value="Unassembled WGS sequence"/>
</dbReference>
<accession>A0A252F4D1</accession>
<evidence type="ECO:0000259" key="4">
    <source>
        <dbReference type="PROSITE" id="PS50995"/>
    </source>
</evidence>
<dbReference type="SMART" id="SM00347">
    <property type="entry name" value="HTH_MARR"/>
    <property type="match status" value="1"/>
</dbReference>
<dbReference type="Pfam" id="PF01047">
    <property type="entry name" value="MarR"/>
    <property type="match status" value="1"/>
</dbReference>
<keyword evidence="3" id="KW-0804">Transcription</keyword>
<name>A0A252F4D1_9FIRM</name>
<gene>
    <name evidence="5" type="ORF">CBW42_07115</name>
</gene>
<dbReference type="AlphaFoldDB" id="A0A252F4D1"/>
<evidence type="ECO:0000256" key="3">
    <source>
        <dbReference type="ARBA" id="ARBA00023163"/>
    </source>
</evidence>
<keyword evidence="1" id="KW-0805">Transcription regulation</keyword>
<keyword evidence="2" id="KW-0238">DNA-binding</keyword>
<sequence length="144" mass="16330">MSVHEQVNTFLVEIFGRINKIEQRALAAGLNDEVTIAEIHILEKIGDMECARMSDIARALDITLATLTIACERLEKKEMIERVRAKHDRRVVLVSLTPKGWAAYHYHQQFHNNLIDSALSGLTDDEQRVLGSALQKIEDFLGTF</sequence>
<reference evidence="5 6" key="1">
    <citation type="submission" date="2017-05" db="EMBL/GenBank/DDBJ databases">
        <title>Butyricicoccus porcorum sp. nov. a butyrate-producing bacterium from the swine intestinal tract.</title>
        <authorList>
            <person name="Trachsel J."/>
            <person name="Humphrey S."/>
            <person name="Allen H.K."/>
        </authorList>
    </citation>
    <scope>NUCLEOTIDE SEQUENCE [LARGE SCALE GENOMIC DNA]</scope>
    <source>
        <strain evidence="5">BB10</strain>
    </source>
</reference>
<dbReference type="PANTHER" id="PTHR42756:SF1">
    <property type="entry name" value="TRANSCRIPTIONAL REPRESSOR OF EMRAB OPERON"/>
    <property type="match status" value="1"/>
</dbReference>
<dbReference type="InterPro" id="IPR036390">
    <property type="entry name" value="WH_DNA-bd_sf"/>
</dbReference>
<dbReference type="PROSITE" id="PS50995">
    <property type="entry name" value="HTH_MARR_2"/>
    <property type="match status" value="1"/>
</dbReference>
<dbReference type="PANTHER" id="PTHR42756">
    <property type="entry name" value="TRANSCRIPTIONAL REGULATOR, MARR"/>
    <property type="match status" value="1"/>
</dbReference>
<proteinExistence type="predicted"/>
<dbReference type="OrthoDB" id="5461037at2"/>
<dbReference type="RefSeq" id="WP_087019158.1">
    <property type="nucleotide sequence ID" value="NZ_CP178353.1"/>
</dbReference>
<keyword evidence="6" id="KW-1185">Reference proteome</keyword>
<evidence type="ECO:0000313" key="6">
    <source>
        <dbReference type="Proteomes" id="UP000194903"/>
    </source>
</evidence>
<feature type="domain" description="HTH marR-type" evidence="4">
    <location>
        <begin position="1"/>
        <end position="139"/>
    </location>
</feature>
<dbReference type="InterPro" id="IPR036388">
    <property type="entry name" value="WH-like_DNA-bd_sf"/>
</dbReference>
<dbReference type="Gene3D" id="1.10.10.10">
    <property type="entry name" value="Winged helix-like DNA-binding domain superfamily/Winged helix DNA-binding domain"/>
    <property type="match status" value="1"/>
</dbReference>
<dbReference type="GO" id="GO:0003677">
    <property type="term" value="F:DNA binding"/>
    <property type="evidence" value="ECO:0007669"/>
    <property type="project" value="UniProtKB-KW"/>
</dbReference>